<evidence type="ECO:0000256" key="5">
    <source>
        <dbReference type="ARBA" id="ARBA00022553"/>
    </source>
</evidence>
<dbReference type="PIRSF" id="PIRSF037993">
    <property type="entry name" value="STPK_Pim-1"/>
    <property type="match status" value="1"/>
</dbReference>
<dbReference type="AlphaFoldDB" id="A0A7K4VVG4"/>
<keyword evidence="4" id="KW-0723">Serine/threonine-protein kinase</keyword>
<evidence type="ECO:0000256" key="4">
    <source>
        <dbReference type="ARBA" id="ARBA00022527"/>
    </source>
</evidence>
<feature type="binding site" evidence="12">
    <location>
        <position position="40"/>
    </location>
    <ligand>
        <name>ATP</name>
        <dbReference type="ChEBI" id="CHEBI:30616"/>
    </ligand>
</feature>
<evidence type="ECO:0000256" key="2">
    <source>
        <dbReference type="ARBA" id="ARBA00005505"/>
    </source>
</evidence>
<keyword evidence="7" id="KW-0547">Nucleotide-binding</keyword>
<proteinExistence type="inferred from homology"/>
<comment type="catalytic activity">
    <reaction evidence="10">
        <text>L-threonyl-[protein] + ATP = O-phospho-L-threonyl-[protein] + ADP + H(+)</text>
        <dbReference type="Rhea" id="RHEA:46608"/>
        <dbReference type="Rhea" id="RHEA-COMP:11060"/>
        <dbReference type="Rhea" id="RHEA-COMP:11605"/>
        <dbReference type="ChEBI" id="CHEBI:15378"/>
        <dbReference type="ChEBI" id="CHEBI:30013"/>
        <dbReference type="ChEBI" id="CHEBI:30616"/>
        <dbReference type="ChEBI" id="CHEBI:61977"/>
        <dbReference type="ChEBI" id="CHEBI:456216"/>
        <dbReference type="EC" id="2.7.11.1"/>
    </reaction>
</comment>
<name>A0A7K4VVG4_9EMBE</name>
<dbReference type="EMBL" id="VYZJ01006669">
    <property type="protein sequence ID" value="NWR26285.1"/>
    <property type="molecule type" value="Genomic_DNA"/>
</dbReference>
<keyword evidence="9 12" id="KW-0067">ATP-binding</keyword>
<evidence type="ECO:0000256" key="7">
    <source>
        <dbReference type="ARBA" id="ARBA00022741"/>
    </source>
</evidence>
<dbReference type="Gene3D" id="1.10.510.10">
    <property type="entry name" value="Transferase(Phosphotransferase) domain 1"/>
    <property type="match status" value="1"/>
</dbReference>
<keyword evidence="6" id="KW-0808">Transferase</keyword>
<dbReference type="GO" id="GO:0007346">
    <property type="term" value="P:regulation of mitotic cell cycle"/>
    <property type="evidence" value="ECO:0007669"/>
    <property type="project" value="TreeGrafter"/>
</dbReference>
<dbReference type="GO" id="GO:0005524">
    <property type="term" value="F:ATP binding"/>
    <property type="evidence" value="ECO:0007669"/>
    <property type="project" value="UniProtKB-KW"/>
</dbReference>
<keyword evidence="5" id="KW-0597">Phosphoprotein</keyword>
<sequence>GALVPLEPALLGKVLRPGFRGIVRLLDWFEVPEGFALLMERPQRCQDLRYFVHERRFLTAPVARGLFRQVLEAVRRCSSRGVLHRHIKAENVLVDLATGEAKLIDFGCGTILQDAIYTRMSGTSEYSPREWILFGCYHGQPATIWSLGILLHELLCGHLPFHTNEDIVWGQLFFPPQVSQGGDCQHLIRWCLCMDPTDRPSLEDLLEHSWMQEPCLAQETAELH</sequence>
<evidence type="ECO:0000256" key="11">
    <source>
        <dbReference type="ARBA" id="ARBA00048679"/>
    </source>
</evidence>
<comment type="similarity">
    <text evidence="2">Belongs to the protein kinase superfamily. CAMK Ser/Thr protein kinase family. PIM subfamily.</text>
</comment>
<dbReference type="SMART" id="SM00220">
    <property type="entry name" value="S_TKc"/>
    <property type="match status" value="1"/>
</dbReference>
<dbReference type="PROSITE" id="PS50011">
    <property type="entry name" value="PROTEIN_KINASE_DOM"/>
    <property type="match status" value="1"/>
</dbReference>
<dbReference type="Proteomes" id="UP000580681">
    <property type="component" value="Unassembled WGS sequence"/>
</dbReference>
<dbReference type="InterPro" id="IPR051138">
    <property type="entry name" value="PIM_Ser/Thr_kinase"/>
</dbReference>
<evidence type="ECO:0000313" key="15">
    <source>
        <dbReference type="Proteomes" id="UP000580681"/>
    </source>
</evidence>
<feature type="domain" description="Protein kinase" evidence="13">
    <location>
        <begin position="1"/>
        <end position="211"/>
    </location>
</feature>
<keyword evidence="8 14" id="KW-0418">Kinase</keyword>
<dbReference type="PANTHER" id="PTHR22984">
    <property type="entry name" value="SERINE/THREONINE-PROTEIN KINASE PIM"/>
    <property type="match status" value="1"/>
</dbReference>
<dbReference type="InterPro" id="IPR000719">
    <property type="entry name" value="Prot_kinase_dom"/>
</dbReference>
<dbReference type="SUPFAM" id="SSF56112">
    <property type="entry name" value="Protein kinase-like (PK-like)"/>
    <property type="match status" value="1"/>
</dbReference>
<evidence type="ECO:0000256" key="6">
    <source>
        <dbReference type="ARBA" id="ARBA00022679"/>
    </source>
</evidence>
<dbReference type="InterPro" id="IPR017348">
    <property type="entry name" value="PIM1/2/3"/>
</dbReference>
<reference evidence="14 15" key="1">
    <citation type="submission" date="2019-09" db="EMBL/GenBank/DDBJ databases">
        <title>Bird 10,000 Genomes (B10K) Project - Family phase.</title>
        <authorList>
            <person name="Zhang G."/>
        </authorList>
    </citation>
    <scope>NUCLEOTIDE SEQUENCE [LARGE SCALE GENOMIC DNA]</scope>
    <source>
        <strain evidence="14">B10K-DU-015-11</strain>
        <tissue evidence="14">Mixed tissue sample</tissue>
    </source>
</reference>
<evidence type="ECO:0000256" key="10">
    <source>
        <dbReference type="ARBA" id="ARBA00047899"/>
    </source>
</evidence>
<keyword evidence="15" id="KW-1185">Reference proteome</keyword>
<evidence type="ECO:0000256" key="1">
    <source>
        <dbReference type="ARBA" id="ARBA00004340"/>
    </source>
</evidence>
<dbReference type="PANTHER" id="PTHR22984:SF25">
    <property type="entry name" value="PROTEIN KINASE DOMAIN-CONTAINING PROTEIN"/>
    <property type="match status" value="1"/>
</dbReference>
<organism evidence="14 15">
    <name type="scientific">Emberiza fucata</name>
    <dbReference type="NCBI Taxonomy" id="337179"/>
    <lineage>
        <taxon>Eukaryota</taxon>
        <taxon>Metazoa</taxon>
        <taxon>Chordata</taxon>
        <taxon>Craniata</taxon>
        <taxon>Vertebrata</taxon>
        <taxon>Euteleostomi</taxon>
        <taxon>Archelosauria</taxon>
        <taxon>Archosauria</taxon>
        <taxon>Dinosauria</taxon>
        <taxon>Saurischia</taxon>
        <taxon>Theropoda</taxon>
        <taxon>Coelurosauria</taxon>
        <taxon>Aves</taxon>
        <taxon>Neognathae</taxon>
        <taxon>Neoaves</taxon>
        <taxon>Telluraves</taxon>
        <taxon>Australaves</taxon>
        <taxon>Passeriformes</taxon>
        <taxon>Passeroidea</taxon>
        <taxon>Fringillidae</taxon>
        <taxon>Emberizinae</taxon>
        <taxon>Emberizini</taxon>
        <taxon>Emberiza</taxon>
    </lineage>
</organism>
<comment type="catalytic activity">
    <reaction evidence="11">
        <text>L-seryl-[protein] + ATP = O-phospho-L-seryl-[protein] + ADP + H(+)</text>
        <dbReference type="Rhea" id="RHEA:17989"/>
        <dbReference type="Rhea" id="RHEA-COMP:9863"/>
        <dbReference type="Rhea" id="RHEA-COMP:11604"/>
        <dbReference type="ChEBI" id="CHEBI:15378"/>
        <dbReference type="ChEBI" id="CHEBI:29999"/>
        <dbReference type="ChEBI" id="CHEBI:30616"/>
        <dbReference type="ChEBI" id="CHEBI:83421"/>
        <dbReference type="ChEBI" id="CHEBI:456216"/>
        <dbReference type="EC" id="2.7.11.1"/>
    </reaction>
</comment>
<dbReference type="Gene3D" id="3.30.200.20">
    <property type="entry name" value="Phosphorylase Kinase, domain 1"/>
    <property type="match status" value="1"/>
</dbReference>
<protein>
    <recommendedName>
        <fullName evidence="3">non-specific serine/threonine protein kinase</fullName>
        <ecNumber evidence="3">2.7.11.1</ecNumber>
    </recommendedName>
</protein>
<dbReference type="GO" id="GO:0004674">
    <property type="term" value="F:protein serine/threonine kinase activity"/>
    <property type="evidence" value="ECO:0007669"/>
    <property type="project" value="UniProtKB-KW"/>
</dbReference>
<evidence type="ECO:0000256" key="12">
    <source>
        <dbReference type="PIRSR" id="PIRSR037993-2"/>
    </source>
</evidence>
<dbReference type="Pfam" id="PF00069">
    <property type="entry name" value="Pkinase"/>
    <property type="match status" value="1"/>
</dbReference>
<feature type="non-terminal residue" evidence="14">
    <location>
        <position position="1"/>
    </location>
</feature>
<comment type="caution">
    <text evidence="14">The sequence shown here is derived from an EMBL/GenBank/DDBJ whole genome shotgun (WGS) entry which is preliminary data.</text>
</comment>
<evidence type="ECO:0000256" key="3">
    <source>
        <dbReference type="ARBA" id="ARBA00012513"/>
    </source>
</evidence>
<evidence type="ECO:0000259" key="13">
    <source>
        <dbReference type="PROSITE" id="PS50011"/>
    </source>
</evidence>
<feature type="non-terminal residue" evidence="14">
    <location>
        <position position="224"/>
    </location>
</feature>
<evidence type="ECO:0000256" key="8">
    <source>
        <dbReference type="ARBA" id="ARBA00022777"/>
    </source>
</evidence>
<dbReference type="GO" id="GO:0043066">
    <property type="term" value="P:negative regulation of apoptotic process"/>
    <property type="evidence" value="ECO:0007669"/>
    <property type="project" value="InterPro"/>
</dbReference>
<evidence type="ECO:0000313" key="14">
    <source>
        <dbReference type="EMBL" id="NWR26285.1"/>
    </source>
</evidence>
<accession>A0A7K4VVG4</accession>
<comment type="subcellular location">
    <subcellularLocation>
        <location evidence="1">Host cell</location>
    </subcellularLocation>
</comment>
<dbReference type="InterPro" id="IPR011009">
    <property type="entry name" value="Kinase-like_dom_sf"/>
</dbReference>
<dbReference type="EC" id="2.7.11.1" evidence="3"/>
<evidence type="ECO:0000256" key="9">
    <source>
        <dbReference type="ARBA" id="ARBA00022840"/>
    </source>
</evidence>
<feature type="binding site" evidence="12">
    <location>
        <position position="47"/>
    </location>
    <ligand>
        <name>ATP</name>
        <dbReference type="ChEBI" id="CHEBI:30616"/>
    </ligand>
</feature>
<dbReference type="GO" id="GO:0005737">
    <property type="term" value="C:cytoplasm"/>
    <property type="evidence" value="ECO:0007669"/>
    <property type="project" value="TreeGrafter"/>
</dbReference>
<dbReference type="GO" id="GO:0043657">
    <property type="term" value="C:host cell"/>
    <property type="evidence" value="ECO:0007669"/>
    <property type="project" value="UniProtKB-SubCell"/>
</dbReference>
<gene>
    <name evidence="14" type="primary">Pim1_5</name>
    <name evidence="14" type="ORF">EMBFUC_R05760</name>
</gene>